<dbReference type="AlphaFoldDB" id="A0A1F4XSY4"/>
<accession>A0A1F4XSY4</accession>
<evidence type="ECO:0000313" key="1">
    <source>
        <dbReference type="EMBL" id="OGC84646.1"/>
    </source>
</evidence>
<dbReference type="Proteomes" id="UP000178091">
    <property type="component" value="Unassembled WGS sequence"/>
</dbReference>
<gene>
    <name evidence="1" type="ORF">A3F55_03190</name>
</gene>
<protein>
    <submittedName>
        <fullName evidence="1">Uncharacterized protein</fullName>
    </submittedName>
</protein>
<name>A0A1F4XSY4_9BACT</name>
<evidence type="ECO:0000313" key="2">
    <source>
        <dbReference type="Proteomes" id="UP000178091"/>
    </source>
</evidence>
<organism evidence="1 2">
    <name type="scientific">Candidatus Adlerbacteria bacterium RIFCSPHIGHO2_12_FULL_53_18</name>
    <dbReference type="NCBI Taxonomy" id="1797242"/>
    <lineage>
        <taxon>Bacteria</taxon>
        <taxon>Candidatus Adleribacteriota</taxon>
    </lineage>
</organism>
<proteinExistence type="predicted"/>
<sequence length="77" mass="9162">MAKEFESGIYRESEDMSLTRVRLVDAIRDAEEVIEYVRRRKQFRGRYKEKRPTRAQHHATLRMTADLDVEPDGKLPL</sequence>
<comment type="caution">
    <text evidence="1">The sequence shown here is derived from an EMBL/GenBank/DDBJ whole genome shotgun (WGS) entry which is preliminary data.</text>
</comment>
<reference evidence="1 2" key="1">
    <citation type="journal article" date="2016" name="Nat. Commun.">
        <title>Thousands of microbial genomes shed light on interconnected biogeochemical processes in an aquifer system.</title>
        <authorList>
            <person name="Anantharaman K."/>
            <person name="Brown C.T."/>
            <person name="Hug L.A."/>
            <person name="Sharon I."/>
            <person name="Castelle C.J."/>
            <person name="Probst A.J."/>
            <person name="Thomas B.C."/>
            <person name="Singh A."/>
            <person name="Wilkins M.J."/>
            <person name="Karaoz U."/>
            <person name="Brodie E.L."/>
            <person name="Williams K.H."/>
            <person name="Hubbard S.S."/>
            <person name="Banfield J.F."/>
        </authorList>
    </citation>
    <scope>NUCLEOTIDE SEQUENCE [LARGE SCALE GENOMIC DNA]</scope>
</reference>
<dbReference type="EMBL" id="MEWW01000011">
    <property type="protein sequence ID" value="OGC84646.1"/>
    <property type="molecule type" value="Genomic_DNA"/>
</dbReference>